<evidence type="ECO:0000256" key="4">
    <source>
        <dbReference type="ARBA" id="ARBA00022777"/>
    </source>
</evidence>
<name>A0A915DLV4_9BILA</name>
<dbReference type="InterPro" id="IPR011009">
    <property type="entry name" value="Kinase-like_dom_sf"/>
</dbReference>
<keyword evidence="4" id="KW-0418">Kinase</keyword>
<keyword evidence="3" id="KW-0547">Nucleotide-binding</keyword>
<dbReference type="WBParaSite" id="jg20867">
    <property type="protein sequence ID" value="jg20867"/>
    <property type="gene ID" value="jg20867"/>
</dbReference>
<dbReference type="SUPFAM" id="SSF56112">
    <property type="entry name" value="Protein kinase-like (PK-like)"/>
    <property type="match status" value="1"/>
</dbReference>
<accession>A0A915DLV4</accession>
<evidence type="ECO:0000256" key="3">
    <source>
        <dbReference type="ARBA" id="ARBA00022741"/>
    </source>
</evidence>
<evidence type="ECO:0000256" key="1">
    <source>
        <dbReference type="ARBA" id="ARBA00022527"/>
    </source>
</evidence>
<organism evidence="7 8">
    <name type="scientific">Ditylenchus dipsaci</name>
    <dbReference type="NCBI Taxonomy" id="166011"/>
    <lineage>
        <taxon>Eukaryota</taxon>
        <taxon>Metazoa</taxon>
        <taxon>Ecdysozoa</taxon>
        <taxon>Nematoda</taxon>
        <taxon>Chromadorea</taxon>
        <taxon>Rhabditida</taxon>
        <taxon>Tylenchina</taxon>
        <taxon>Tylenchomorpha</taxon>
        <taxon>Sphaerularioidea</taxon>
        <taxon>Anguinidae</taxon>
        <taxon>Anguininae</taxon>
        <taxon>Ditylenchus</taxon>
    </lineage>
</organism>
<proteinExistence type="predicted"/>
<keyword evidence="7" id="KW-1185">Reference proteome</keyword>
<evidence type="ECO:0000256" key="2">
    <source>
        <dbReference type="ARBA" id="ARBA00022679"/>
    </source>
</evidence>
<keyword evidence="2" id="KW-0808">Transferase</keyword>
<dbReference type="Gene3D" id="1.10.510.10">
    <property type="entry name" value="Transferase(Phosphotransferase) domain 1"/>
    <property type="match status" value="1"/>
</dbReference>
<keyword evidence="5" id="KW-0067">ATP-binding</keyword>
<sequence>MLMVSDYLTFLNRRSTVTEQLARYLLRQIAEALVHLHTNGIMYRELRPENLTEFGFSTTQKESKQKLGRKDYMSPEMLNKKMYSYEVDWWAFGVLMYRMLVGKEPFQVENNTIINELDFPPNISKNARETSNTKTPKYVLDELNLQEKDQIKVSSRHASSSSQQNLTVDDFEDVPGTELLGKACAVKFGKYN</sequence>
<dbReference type="Proteomes" id="UP000887574">
    <property type="component" value="Unplaced"/>
</dbReference>
<dbReference type="PROSITE" id="PS50011">
    <property type="entry name" value="PROTEIN_KINASE_DOM"/>
    <property type="match status" value="1"/>
</dbReference>
<dbReference type="SMART" id="SM00220">
    <property type="entry name" value="S_TKc"/>
    <property type="match status" value="1"/>
</dbReference>
<protein>
    <submittedName>
        <fullName evidence="8">Protein kinase domain-containing protein</fullName>
    </submittedName>
</protein>
<dbReference type="Pfam" id="PF00069">
    <property type="entry name" value="Pkinase"/>
    <property type="match status" value="1"/>
</dbReference>
<dbReference type="InterPro" id="IPR000719">
    <property type="entry name" value="Prot_kinase_dom"/>
</dbReference>
<reference evidence="8" key="1">
    <citation type="submission" date="2022-11" db="UniProtKB">
        <authorList>
            <consortium name="WormBaseParasite"/>
        </authorList>
    </citation>
    <scope>IDENTIFICATION</scope>
</reference>
<dbReference type="AlphaFoldDB" id="A0A915DLV4"/>
<evidence type="ECO:0000313" key="7">
    <source>
        <dbReference type="Proteomes" id="UP000887574"/>
    </source>
</evidence>
<dbReference type="GO" id="GO:0004674">
    <property type="term" value="F:protein serine/threonine kinase activity"/>
    <property type="evidence" value="ECO:0007669"/>
    <property type="project" value="UniProtKB-KW"/>
</dbReference>
<evidence type="ECO:0000313" key="8">
    <source>
        <dbReference type="WBParaSite" id="jg20867"/>
    </source>
</evidence>
<dbReference type="PANTHER" id="PTHR24351">
    <property type="entry name" value="RIBOSOMAL PROTEIN S6 KINASE"/>
    <property type="match status" value="1"/>
</dbReference>
<feature type="domain" description="Protein kinase" evidence="6">
    <location>
        <begin position="1"/>
        <end position="192"/>
    </location>
</feature>
<dbReference type="GO" id="GO:0005524">
    <property type="term" value="F:ATP binding"/>
    <property type="evidence" value="ECO:0007669"/>
    <property type="project" value="UniProtKB-KW"/>
</dbReference>
<evidence type="ECO:0000256" key="5">
    <source>
        <dbReference type="ARBA" id="ARBA00022840"/>
    </source>
</evidence>
<keyword evidence="1" id="KW-0723">Serine/threonine-protein kinase</keyword>
<evidence type="ECO:0000259" key="6">
    <source>
        <dbReference type="PROSITE" id="PS50011"/>
    </source>
</evidence>